<dbReference type="InterPro" id="IPR010280">
    <property type="entry name" value="U5_MeTrfase_fam"/>
</dbReference>
<evidence type="ECO:0000256" key="4">
    <source>
        <dbReference type="ARBA" id="ARBA00022691"/>
    </source>
</evidence>
<dbReference type="Gene3D" id="2.40.50.140">
    <property type="entry name" value="Nucleic acid-binding proteins"/>
    <property type="match status" value="1"/>
</dbReference>
<dbReference type="RefSeq" id="WP_261404102.1">
    <property type="nucleotide sequence ID" value="NZ_CP081869.1"/>
</dbReference>
<proteinExistence type="predicted"/>
<organism evidence="7 8">
    <name type="scientific">Chenggangzhangella methanolivorans</name>
    <dbReference type="NCBI Taxonomy" id="1437009"/>
    <lineage>
        <taxon>Bacteria</taxon>
        <taxon>Pseudomonadati</taxon>
        <taxon>Pseudomonadota</taxon>
        <taxon>Alphaproteobacteria</taxon>
        <taxon>Hyphomicrobiales</taxon>
        <taxon>Methylopilaceae</taxon>
        <taxon>Chenggangzhangella</taxon>
    </lineage>
</organism>
<keyword evidence="4" id="KW-0949">S-adenosyl-L-methionine</keyword>
<keyword evidence="3" id="KW-0808">Transferase</keyword>
<keyword evidence="1" id="KW-0408">Iron</keyword>
<dbReference type="GO" id="GO:0070475">
    <property type="term" value="P:rRNA base methylation"/>
    <property type="evidence" value="ECO:0007669"/>
    <property type="project" value="TreeGrafter"/>
</dbReference>
<keyword evidence="8" id="KW-1185">Reference proteome</keyword>
<dbReference type="EMBL" id="CP081869">
    <property type="protein sequence ID" value="QZO00895.1"/>
    <property type="molecule type" value="Genomic_DNA"/>
</dbReference>
<dbReference type="GO" id="GO:0070041">
    <property type="term" value="F:rRNA (uridine-C5-)-methyltransferase activity"/>
    <property type="evidence" value="ECO:0007669"/>
    <property type="project" value="TreeGrafter"/>
</dbReference>
<dbReference type="Pfam" id="PF05958">
    <property type="entry name" value="tRNA_U5-meth_tr"/>
    <property type="match status" value="1"/>
</dbReference>
<evidence type="ECO:0000313" key="8">
    <source>
        <dbReference type="Proteomes" id="UP000825701"/>
    </source>
</evidence>
<dbReference type="PANTHER" id="PTHR11061">
    <property type="entry name" value="RNA M5U METHYLTRANSFERASE"/>
    <property type="match status" value="1"/>
</dbReference>
<evidence type="ECO:0000256" key="5">
    <source>
        <dbReference type="ARBA" id="ARBA00023014"/>
    </source>
</evidence>
<dbReference type="AlphaFoldDB" id="A0A9E6RAP7"/>
<keyword evidence="5" id="KW-0411">Iron-sulfur</keyword>
<protein>
    <submittedName>
        <fullName evidence="7">Methyltransferase domain-containing protein</fullName>
    </submittedName>
</protein>
<dbReference type="InterPro" id="IPR012340">
    <property type="entry name" value="NA-bd_OB-fold"/>
</dbReference>
<dbReference type="Gene3D" id="2.40.50.1070">
    <property type="match status" value="1"/>
</dbReference>
<dbReference type="Gene3D" id="3.40.50.150">
    <property type="entry name" value="Vaccinia Virus protein VP39"/>
    <property type="match status" value="1"/>
</dbReference>
<evidence type="ECO:0000256" key="6">
    <source>
        <dbReference type="PROSITE-ProRule" id="PRU10015"/>
    </source>
</evidence>
<dbReference type="GO" id="GO:0051539">
    <property type="term" value="F:4 iron, 4 sulfur cluster binding"/>
    <property type="evidence" value="ECO:0007669"/>
    <property type="project" value="UniProtKB-KW"/>
</dbReference>
<name>A0A9E6RAP7_9HYPH</name>
<dbReference type="CDD" id="cd02440">
    <property type="entry name" value="AdoMet_MTases"/>
    <property type="match status" value="1"/>
</dbReference>
<evidence type="ECO:0000256" key="1">
    <source>
        <dbReference type="ARBA" id="ARBA00022485"/>
    </source>
</evidence>
<sequence>MAELVRIERLARGDGVASTADGPLFVARALAGELVSVERNGERAALRRGGPSPDRVAAYCPEVGRCGGCATQEFAQSPALAWKRDLLMEALSREGVACEGLVGPCVDAHGAGRRRATFHARRGPDGRSVVGFSEARSHSVIALSDCPLLAPSMARALPAARAVAAVLLGKGKPLDLAVTATDTGLDLDVRGLGPLPEPMRLKLVRLAEELDLSRLSIHGEAVVARRKPTLAVGRASLAPPPGGFLQATELGERTLAELALEGVGKAKRVADLFCGSGAFALRLAERAEVYAADTEKPAIAALDAAARGAQGLKRVTAEARDLFRRPLTSSELSRFDAVVFDPPRAGAEAQARQLAASKVRTVVAVSCNAVTLARDAAILIAGGYRLERAVPIDQFRHSAHVETVATFRR</sequence>
<evidence type="ECO:0000256" key="2">
    <source>
        <dbReference type="ARBA" id="ARBA00022603"/>
    </source>
</evidence>
<gene>
    <name evidence="7" type="ORF">K6K41_04475</name>
</gene>
<keyword evidence="2 7" id="KW-0489">Methyltransferase</keyword>
<keyword evidence="1" id="KW-0004">4Fe-4S</keyword>
<dbReference type="InterPro" id="IPR029063">
    <property type="entry name" value="SAM-dependent_MTases_sf"/>
</dbReference>
<dbReference type="Proteomes" id="UP000825701">
    <property type="component" value="Chromosome"/>
</dbReference>
<dbReference type="KEGG" id="cmet:K6K41_04475"/>
<accession>A0A9E6RAP7</accession>
<feature type="active site" evidence="6">
    <location>
        <position position="367"/>
    </location>
</feature>
<evidence type="ECO:0000313" key="7">
    <source>
        <dbReference type="EMBL" id="QZO00895.1"/>
    </source>
</evidence>
<evidence type="ECO:0000256" key="3">
    <source>
        <dbReference type="ARBA" id="ARBA00022679"/>
    </source>
</evidence>
<dbReference type="PROSITE" id="PS01230">
    <property type="entry name" value="TRMA_1"/>
    <property type="match status" value="1"/>
</dbReference>
<dbReference type="InterPro" id="IPR030390">
    <property type="entry name" value="MeTrfase_TrmA_AS"/>
</dbReference>
<dbReference type="SUPFAM" id="SSF53335">
    <property type="entry name" value="S-adenosyl-L-methionine-dependent methyltransferases"/>
    <property type="match status" value="1"/>
</dbReference>
<keyword evidence="1" id="KW-0479">Metal-binding</keyword>
<dbReference type="PANTHER" id="PTHR11061:SF49">
    <property type="entry name" value="23S RRNA (URACIL(1939)-C(5))-METHYLTRANSFERASE RLMD"/>
    <property type="match status" value="1"/>
</dbReference>
<reference evidence="7" key="1">
    <citation type="submission" date="2021-08" db="EMBL/GenBank/DDBJ databases">
        <authorList>
            <person name="Zhang H."/>
            <person name="Xu M."/>
            <person name="Yu Z."/>
            <person name="Yang L."/>
            <person name="Cai Y."/>
        </authorList>
    </citation>
    <scope>NUCLEOTIDE SEQUENCE</scope>
    <source>
        <strain evidence="7">CHL1</strain>
    </source>
</reference>